<dbReference type="Proteomes" id="UP000797356">
    <property type="component" value="Chromosome 5"/>
</dbReference>
<dbReference type="EMBL" id="CM017876">
    <property type="protein sequence ID" value="KAG1342173.1"/>
    <property type="molecule type" value="Genomic_DNA"/>
</dbReference>
<evidence type="ECO:0000256" key="1">
    <source>
        <dbReference type="ARBA" id="ARBA00007626"/>
    </source>
</evidence>
<accession>A0A8K0I874</accession>
<proteinExistence type="inferred from homology"/>
<name>A0A8K0I874_COCNU</name>
<sequence>MLHQGCTPDIVTYNSLINGLCKMGWMRAALNLLEKLHAEGLAPDMATYNTLISWHCKANMLDDASMLLNRAVNNGIMPNSLTWDILVNNFIREQTLLIQEHQRQSEAAAIPKT</sequence>
<dbReference type="InterPro" id="IPR002885">
    <property type="entry name" value="PPR_rpt"/>
</dbReference>
<comment type="similarity">
    <text evidence="1">Belongs to the PPR family. P subfamily.</text>
</comment>
<feature type="repeat" description="PPR" evidence="3">
    <location>
        <begin position="44"/>
        <end position="78"/>
    </location>
</feature>
<protein>
    <submittedName>
        <fullName evidence="4">Putative Pentatricopeptide repeat-containing protein, mitochondrial</fullName>
    </submittedName>
</protein>
<dbReference type="OrthoDB" id="680059at2759"/>
<dbReference type="AlphaFoldDB" id="A0A8K0I874"/>
<evidence type="ECO:0000256" key="3">
    <source>
        <dbReference type="PROSITE-ProRule" id="PRU00708"/>
    </source>
</evidence>
<feature type="repeat" description="PPR" evidence="3">
    <location>
        <begin position="9"/>
        <end position="43"/>
    </location>
</feature>
<dbReference type="PANTHER" id="PTHR47939:SF13">
    <property type="entry name" value="OS03G0201400 PROTEIN"/>
    <property type="match status" value="1"/>
</dbReference>
<dbReference type="InterPro" id="IPR011990">
    <property type="entry name" value="TPR-like_helical_dom_sf"/>
</dbReference>
<comment type="caution">
    <text evidence="4">The sequence shown here is derived from an EMBL/GenBank/DDBJ whole genome shotgun (WGS) entry which is preliminary data.</text>
</comment>
<dbReference type="InterPro" id="IPR050667">
    <property type="entry name" value="PPR-containing_protein"/>
</dbReference>
<keyword evidence="5" id="KW-1185">Reference proteome</keyword>
<dbReference type="PROSITE" id="PS51375">
    <property type="entry name" value="PPR"/>
    <property type="match status" value="2"/>
</dbReference>
<organism evidence="4 5">
    <name type="scientific">Cocos nucifera</name>
    <name type="common">Coconut palm</name>
    <dbReference type="NCBI Taxonomy" id="13894"/>
    <lineage>
        <taxon>Eukaryota</taxon>
        <taxon>Viridiplantae</taxon>
        <taxon>Streptophyta</taxon>
        <taxon>Embryophyta</taxon>
        <taxon>Tracheophyta</taxon>
        <taxon>Spermatophyta</taxon>
        <taxon>Magnoliopsida</taxon>
        <taxon>Liliopsida</taxon>
        <taxon>Arecaceae</taxon>
        <taxon>Arecoideae</taxon>
        <taxon>Cocoseae</taxon>
        <taxon>Attaleinae</taxon>
        <taxon>Cocos</taxon>
    </lineage>
</organism>
<evidence type="ECO:0000313" key="4">
    <source>
        <dbReference type="EMBL" id="KAG1342173.1"/>
    </source>
</evidence>
<evidence type="ECO:0000313" key="5">
    <source>
        <dbReference type="Proteomes" id="UP000797356"/>
    </source>
</evidence>
<dbReference type="PANTHER" id="PTHR47939">
    <property type="entry name" value="MEMBRANE-ASSOCIATED SALT-INDUCIBLE PROTEIN-LIKE"/>
    <property type="match status" value="1"/>
</dbReference>
<dbReference type="NCBIfam" id="TIGR00756">
    <property type="entry name" value="PPR"/>
    <property type="match status" value="2"/>
</dbReference>
<dbReference type="Pfam" id="PF13041">
    <property type="entry name" value="PPR_2"/>
    <property type="match status" value="1"/>
</dbReference>
<gene>
    <name evidence="4" type="ORF">COCNU_05G004020</name>
</gene>
<reference evidence="4" key="2">
    <citation type="submission" date="2019-07" db="EMBL/GenBank/DDBJ databases">
        <authorList>
            <person name="Yang Y."/>
            <person name="Bocs S."/>
            <person name="Baudouin L."/>
        </authorList>
    </citation>
    <scope>NUCLEOTIDE SEQUENCE</scope>
    <source>
        <tissue evidence="4">Spear leaf of Hainan Tall coconut</tissue>
    </source>
</reference>
<dbReference type="Gene3D" id="1.25.40.10">
    <property type="entry name" value="Tetratricopeptide repeat domain"/>
    <property type="match status" value="1"/>
</dbReference>
<keyword evidence="2" id="KW-0677">Repeat</keyword>
<reference evidence="4" key="1">
    <citation type="journal article" date="2017" name="Gigascience">
        <title>The genome draft of coconut (Cocos nucifera).</title>
        <authorList>
            <person name="Xiao Y."/>
            <person name="Xu P."/>
            <person name="Fan H."/>
            <person name="Baudouin L."/>
            <person name="Xia W."/>
            <person name="Bocs S."/>
            <person name="Xu J."/>
            <person name="Li Q."/>
            <person name="Guo A."/>
            <person name="Zhou L."/>
            <person name="Li J."/>
            <person name="Wu Y."/>
            <person name="Ma Z."/>
            <person name="Armero A."/>
            <person name="Issali A.E."/>
            <person name="Liu N."/>
            <person name="Peng M."/>
            <person name="Yang Y."/>
        </authorList>
    </citation>
    <scope>NUCLEOTIDE SEQUENCE</scope>
    <source>
        <tissue evidence="4">Spear leaf of Hainan Tall coconut</tissue>
    </source>
</reference>
<evidence type="ECO:0000256" key="2">
    <source>
        <dbReference type="ARBA" id="ARBA00022737"/>
    </source>
</evidence>